<dbReference type="Pfam" id="PF13731">
    <property type="entry name" value="WxL"/>
    <property type="match status" value="1"/>
</dbReference>
<evidence type="ECO:0000256" key="2">
    <source>
        <dbReference type="SAM" id="SignalP"/>
    </source>
</evidence>
<feature type="domain" description="WxL" evidence="3">
    <location>
        <begin position="28"/>
        <end position="259"/>
    </location>
</feature>
<name>A0A430AKT7_9ENTE</name>
<accession>A0A430AKT7</accession>
<evidence type="ECO:0000313" key="5">
    <source>
        <dbReference type="Proteomes" id="UP000288669"/>
    </source>
</evidence>
<dbReference type="InterPro" id="IPR027994">
    <property type="entry name" value="WxL_dom"/>
</dbReference>
<sequence>MKITKWVILSSFVVLGSTAVATSVQAAESKAYHSNGSVEFIPNTDPINPVDPENPDPEKPVTPIDPTDPEKPVNPGTDGPLSIDYASSLDFGVNKISNKNETYYARAQKFTNREDSANYVQISDNRGNNAGWTLTVKQNGDFKATSGTLNDTLTGAKISLSSPTVKSNAQNVQAPTATSLIELDPNGSEQVVMAAKANAGAGTWIDSFGKVEKVSETDKDGKQVESNVTKAVALEVPGSTPKDAVKYQTTLTWTLTDTPANAD</sequence>
<evidence type="ECO:0000259" key="3">
    <source>
        <dbReference type="Pfam" id="PF13731"/>
    </source>
</evidence>
<keyword evidence="2" id="KW-0732">Signal</keyword>
<gene>
    <name evidence="4" type="ORF">CBF30_04965</name>
</gene>
<dbReference type="OrthoDB" id="2339326at2"/>
<dbReference type="RefSeq" id="WP_126823313.1">
    <property type="nucleotide sequence ID" value="NZ_JBHLWU010000001.1"/>
</dbReference>
<proteinExistence type="predicted"/>
<feature type="chain" id="PRO_5019123876" evidence="2">
    <location>
        <begin position="27"/>
        <end position="263"/>
    </location>
</feature>
<dbReference type="AlphaFoldDB" id="A0A430AKT7"/>
<feature type="signal peptide" evidence="2">
    <location>
        <begin position="1"/>
        <end position="26"/>
    </location>
</feature>
<organism evidence="4 5">
    <name type="scientific">Vagococcus entomophilus</name>
    <dbReference type="NCBI Taxonomy" id="1160095"/>
    <lineage>
        <taxon>Bacteria</taxon>
        <taxon>Bacillati</taxon>
        <taxon>Bacillota</taxon>
        <taxon>Bacilli</taxon>
        <taxon>Lactobacillales</taxon>
        <taxon>Enterococcaceae</taxon>
        <taxon>Vagococcus</taxon>
    </lineage>
</organism>
<comment type="caution">
    <text evidence="4">The sequence shown here is derived from an EMBL/GenBank/DDBJ whole genome shotgun (WGS) entry which is preliminary data.</text>
</comment>
<dbReference type="Proteomes" id="UP000288669">
    <property type="component" value="Unassembled WGS sequence"/>
</dbReference>
<dbReference type="EMBL" id="NGJZ01000001">
    <property type="protein sequence ID" value="RSU08584.1"/>
    <property type="molecule type" value="Genomic_DNA"/>
</dbReference>
<evidence type="ECO:0000313" key="4">
    <source>
        <dbReference type="EMBL" id="RSU08584.1"/>
    </source>
</evidence>
<feature type="region of interest" description="Disordered" evidence="1">
    <location>
        <begin position="36"/>
        <end position="81"/>
    </location>
</feature>
<protein>
    <submittedName>
        <fullName evidence="4">Cell surface protein</fullName>
    </submittedName>
</protein>
<keyword evidence="5" id="KW-1185">Reference proteome</keyword>
<evidence type="ECO:0000256" key="1">
    <source>
        <dbReference type="SAM" id="MobiDB-lite"/>
    </source>
</evidence>
<reference evidence="4 5" key="1">
    <citation type="submission" date="2017-05" db="EMBL/GenBank/DDBJ databases">
        <title>Vagococcus spp. assemblies.</title>
        <authorList>
            <person name="Gulvik C.A."/>
        </authorList>
    </citation>
    <scope>NUCLEOTIDE SEQUENCE [LARGE SCALE GENOMIC DNA]</scope>
    <source>
        <strain evidence="4 5">DSM 24756</strain>
    </source>
</reference>